<evidence type="ECO:0000259" key="3">
    <source>
        <dbReference type="PROSITE" id="PS50125"/>
    </source>
</evidence>
<dbReference type="SMART" id="SM00044">
    <property type="entry name" value="CYCc"/>
    <property type="match status" value="1"/>
</dbReference>
<dbReference type="InterPro" id="IPR001054">
    <property type="entry name" value="A/G_cyclase"/>
</dbReference>
<protein>
    <submittedName>
        <fullName evidence="4">CHASE2 domain-containing protein</fullName>
    </submittedName>
</protein>
<dbReference type="Gene3D" id="3.30.70.1230">
    <property type="entry name" value="Nucleotide cyclase"/>
    <property type="match status" value="1"/>
</dbReference>
<dbReference type="PANTHER" id="PTHR43081:SF1">
    <property type="entry name" value="ADENYLATE CYCLASE, TERMINAL-DIFFERENTIATION SPECIFIC"/>
    <property type="match status" value="1"/>
</dbReference>
<evidence type="ECO:0000256" key="2">
    <source>
        <dbReference type="SAM" id="Phobius"/>
    </source>
</evidence>
<feature type="transmembrane region" description="Helical" evidence="2">
    <location>
        <begin position="333"/>
        <end position="351"/>
    </location>
</feature>
<keyword evidence="5" id="KW-1185">Reference proteome</keyword>
<feature type="transmembrane region" description="Helical" evidence="2">
    <location>
        <begin position="16"/>
        <end position="39"/>
    </location>
</feature>
<feature type="domain" description="Guanylate cyclase" evidence="3">
    <location>
        <begin position="449"/>
        <end position="587"/>
    </location>
</feature>
<dbReference type="CDD" id="cd07302">
    <property type="entry name" value="CHD"/>
    <property type="match status" value="1"/>
</dbReference>
<comment type="caution">
    <text evidence="4">The sequence shown here is derived from an EMBL/GenBank/DDBJ whole genome shotgun (WGS) entry which is preliminary data.</text>
</comment>
<dbReference type="InterPro" id="IPR007890">
    <property type="entry name" value="CHASE2"/>
</dbReference>
<feature type="transmembrane region" description="Helical" evidence="2">
    <location>
        <begin position="358"/>
        <end position="381"/>
    </location>
</feature>
<dbReference type="Proteomes" id="UP001576776">
    <property type="component" value="Unassembled WGS sequence"/>
</dbReference>
<dbReference type="Pfam" id="PF05226">
    <property type="entry name" value="CHASE2"/>
    <property type="match status" value="1"/>
</dbReference>
<evidence type="ECO:0000313" key="4">
    <source>
        <dbReference type="EMBL" id="MFB2934186.1"/>
    </source>
</evidence>
<dbReference type="Pfam" id="PF00211">
    <property type="entry name" value="Guanylate_cyc"/>
    <property type="match status" value="1"/>
</dbReference>
<proteinExistence type="inferred from homology"/>
<comment type="similarity">
    <text evidence="1">Belongs to the adenylyl cyclase class-3 family.</text>
</comment>
<dbReference type="RefSeq" id="WP_413255714.1">
    <property type="nucleotide sequence ID" value="NZ_JBHFNS010000017.1"/>
</dbReference>
<accession>A0ABV4Y6M2</accession>
<gene>
    <name evidence="4" type="ORF">ACE1B6_02820</name>
</gene>
<dbReference type="SMART" id="SM01080">
    <property type="entry name" value="CHASE2"/>
    <property type="match status" value="1"/>
</dbReference>
<evidence type="ECO:0000313" key="5">
    <source>
        <dbReference type="Proteomes" id="UP001576776"/>
    </source>
</evidence>
<dbReference type="SUPFAM" id="SSF55073">
    <property type="entry name" value="Nucleotide cyclase"/>
    <property type="match status" value="1"/>
</dbReference>
<dbReference type="EMBL" id="JBHFNS010000017">
    <property type="protein sequence ID" value="MFB2934186.1"/>
    <property type="molecule type" value="Genomic_DNA"/>
</dbReference>
<dbReference type="PANTHER" id="PTHR43081">
    <property type="entry name" value="ADENYLATE CYCLASE, TERMINAL-DIFFERENTIATION SPECIFIC-RELATED"/>
    <property type="match status" value="1"/>
</dbReference>
<evidence type="ECO:0000256" key="1">
    <source>
        <dbReference type="ARBA" id="ARBA00005381"/>
    </source>
</evidence>
<keyword evidence="2" id="KW-0812">Transmembrane</keyword>
<keyword evidence="2" id="KW-1133">Transmembrane helix</keyword>
<feature type="transmembrane region" description="Helical" evidence="2">
    <location>
        <begin position="387"/>
        <end position="404"/>
    </location>
</feature>
<sequence length="644" mass="72404">MKLQKLRKFLREWRGVLITIPTVALLVIGLRGMGFLQLLELATLDNFFRWRPNELPESRILLIELTESDIQDLRQWPISDRKLAELLQKIKKFQPRVIGLDIYRDLPVESGHQELVSVFKTTPNLIGVAKISGSKTLYSVAPPPELLKLNQIATSNIIIFDIDGKVRRGLISFQRKGKTFFSLGAKLAAIYLEKEGVKSEQIDKKLNTYQLGKSKFFRLSGNYGGYVNIDARGQQILLNFRSHKCRGKKRQKECRVFPTVSIGDILNDRVSGELIRDRIVLIGSNAESVKDNFFTPFESTPGVEIHGELSSQIISAALDGRALIKSLSEKSEILLIWFLSYIGAILGFNLLRIRWKIVSIFLVGVGIIGSSYIAFLFGWWIPVIPSLLALVGAGITITIYINYVERKDRLTIMALLGQHVSPKIAQAVWRDRYQLVKEGQLLGQKMTATVLFSDIKGFTSITEKTDPETLMFWLNDYMKVMSQVVIDNDGVVDKFIGDAVMAVFGVPIPSTTEKEIAKDAIAAVNCAVEMGEKLHQLNQQWQEKGLPIVIMRVGIATGTVVAGSLGSRQRLNYTTIGDTVNIAARLESYNKSLQGNSCRILINEQTYQYIKDNFSTEFVECVQLKGREQSVNIYQVFGKNSNLK</sequence>
<dbReference type="InterPro" id="IPR029787">
    <property type="entry name" value="Nucleotide_cyclase"/>
</dbReference>
<organism evidence="4 5">
    <name type="scientific">Floridaenema fluviatile BLCC-F154</name>
    <dbReference type="NCBI Taxonomy" id="3153640"/>
    <lineage>
        <taxon>Bacteria</taxon>
        <taxon>Bacillati</taxon>
        <taxon>Cyanobacteriota</taxon>
        <taxon>Cyanophyceae</taxon>
        <taxon>Oscillatoriophycideae</taxon>
        <taxon>Aerosakkonematales</taxon>
        <taxon>Aerosakkonemataceae</taxon>
        <taxon>Floridanema</taxon>
        <taxon>Floridanema fluviatile</taxon>
    </lineage>
</organism>
<name>A0ABV4Y6M2_9CYAN</name>
<dbReference type="InterPro" id="IPR050697">
    <property type="entry name" value="Adenylyl/Guanylyl_Cyclase_3/4"/>
</dbReference>
<reference evidence="4 5" key="1">
    <citation type="submission" date="2024-09" db="EMBL/GenBank/DDBJ databases">
        <title>Floridaenema gen nov. (Aerosakkonemataceae, Aerosakkonematales ord. nov., Cyanobacteria) from benthic tropical and subtropical fresh waters, with the description of four new species.</title>
        <authorList>
            <person name="Moretto J.A."/>
            <person name="Berthold D.E."/>
            <person name="Lefler F.W."/>
            <person name="Huang I.-S."/>
            <person name="Laughinghouse H. IV."/>
        </authorList>
    </citation>
    <scope>NUCLEOTIDE SEQUENCE [LARGE SCALE GENOMIC DNA]</scope>
    <source>
        <strain evidence="4 5">BLCC-F154</strain>
    </source>
</reference>
<dbReference type="PROSITE" id="PS50125">
    <property type="entry name" value="GUANYLATE_CYCLASE_2"/>
    <property type="match status" value="1"/>
</dbReference>
<keyword evidence="2" id="KW-0472">Membrane</keyword>